<dbReference type="Gene3D" id="6.10.280.40">
    <property type="match status" value="1"/>
</dbReference>
<evidence type="ECO:0000256" key="6">
    <source>
        <dbReference type="RuleBase" id="RU003651"/>
    </source>
</evidence>
<comment type="caution">
    <text evidence="9">The sequence shown here is derived from an EMBL/GenBank/DDBJ whole genome shotgun (WGS) entry which is preliminary data.</text>
</comment>
<evidence type="ECO:0000259" key="8">
    <source>
        <dbReference type="SMART" id="SM00382"/>
    </source>
</evidence>
<keyword evidence="3" id="KW-0378">Hydrolase</keyword>
<dbReference type="InterPro" id="IPR025753">
    <property type="entry name" value="AAA_N_dom"/>
</dbReference>
<reference evidence="9" key="1">
    <citation type="submission" date="2024-03" db="EMBL/GenBank/DDBJ databases">
        <title>WGS assembly of Saponaria officinalis var. Norfolk2.</title>
        <authorList>
            <person name="Jenkins J."/>
            <person name="Shu S."/>
            <person name="Grimwood J."/>
            <person name="Barry K."/>
            <person name="Goodstein D."/>
            <person name="Schmutz J."/>
            <person name="Leebens-Mack J."/>
            <person name="Osbourn A."/>
        </authorList>
    </citation>
    <scope>NUCLEOTIDE SEQUENCE [LARGE SCALE GENOMIC DNA]</scope>
    <source>
        <strain evidence="9">JIC</strain>
    </source>
</reference>
<keyword evidence="6" id="KW-0547">Nucleotide-binding</keyword>
<accession>A0AAW1MNA3</accession>
<dbReference type="PROSITE" id="PS00674">
    <property type="entry name" value="AAA"/>
    <property type="match status" value="1"/>
</dbReference>
<dbReference type="InterPro" id="IPR027417">
    <property type="entry name" value="P-loop_NTPase"/>
</dbReference>
<dbReference type="PANTHER" id="PTHR23070">
    <property type="entry name" value="BCS1 AAA-TYPE ATPASE"/>
    <property type="match status" value="1"/>
</dbReference>
<dbReference type="GO" id="GO:0006950">
    <property type="term" value="P:response to stress"/>
    <property type="evidence" value="ECO:0007669"/>
    <property type="project" value="UniProtKB-ARBA"/>
</dbReference>
<dbReference type="InterPro" id="IPR050747">
    <property type="entry name" value="Mitochondrial_chaperone_BCS1"/>
</dbReference>
<feature type="compositionally biased region" description="Acidic residues" evidence="7">
    <location>
        <begin position="341"/>
        <end position="350"/>
    </location>
</feature>
<evidence type="ECO:0000256" key="7">
    <source>
        <dbReference type="SAM" id="MobiDB-lite"/>
    </source>
</evidence>
<dbReference type="EMBL" id="JBDFQZ010000002">
    <property type="protein sequence ID" value="KAK9748441.1"/>
    <property type="molecule type" value="Genomic_DNA"/>
</dbReference>
<gene>
    <name evidence="9" type="ORF">RND81_02G057600</name>
</gene>
<proteinExistence type="inferred from homology"/>
<organism evidence="9 10">
    <name type="scientific">Saponaria officinalis</name>
    <name type="common">Common soapwort</name>
    <name type="synonym">Lychnis saponaria</name>
    <dbReference type="NCBI Taxonomy" id="3572"/>
    <lineage>
        <taxon>Eukaryota</taxon>
        <taxon>Viridiplantae</taxon>
        <taxon>Streptophyta</taxon>
        <taxon>Embryophyta</taxon>
        <taxon>Tracheophyta</taxon>
        <taxon>Spermatophyta</taxon>
        <taxon>Magnoliopsida</taxon>
        <taxon>eudicotyledons</taxon>
        <taxon>Gunneridae</taxon>
        <taxon>Pentapetalae</taxon>
        <taxon>Caryophyllales</taxon>
        <taxon>Caryophyllaceae</taxon>
        <taxon>Caryophylleae</taxon>
        <taxon>Saponaria</taxon>
    </lineage>
</organism>
<dbReference type="GO" id="GO:0016887">
    <property type="term" value="F:ATP hydrolysis activity"/>
    <property type="evidence" value="ECO:0007669"/>
    <property type="project" value="InterPro"/>
</dbReference>
<dbReference type="Gene3D" id="3.40.50.300">
    <property type="entry name" value="P-loop containing nucleotide triphosphate hydrolases"/>
    <property type="match status" value="1"/>
</dbReference>
<evidence type="ECO:0000256" key="4">
    <source>
        <dbReference type="ARBA" id="ARBA00022842"/>
    </source>
</evidence>
<dbReference type="CDD" id="cd19510">
    <property type="entry name" value="RecA-like_BCS1"/>
    <property type="match status" value="1"/>
</dbReference>
<dbReference type="InterPro" id="IPR003593">
    <property type="entry name" value="AAA+_ATPase"/>
</dbReference>
<keyword evidence="10" id="KW-1185">Reference proteome</keyword>
<dbReference type="Proteomes" id="UP001443914">
    <property type="component" value="Unassembled WGS sequence"/>
</dbReference>
<dbReference type="Pfam" id="PF00004">
    <property type="entry name" value="AAA"/>
    <property type="match status" value="1"/>
</dbReference>
<dbReference type="AlphaFoldDB" id="A0AAW1MNA3"/>
<evidence type="ECO:0000313" key="9">
    <source>
        <dbReference type="EMBL" id="KAK9748441.1"/>
    </source>
</evidence>
<dbReference type="InterPro" id="IPR058017">
    <property type="entry name" value="At3g28540-like_C"/>
</dbReference>
<comment type="similarity">
    <text evidence="2">Belongs to the AAA ATPase family. BCS1 subfamily.</text>
</comment>
<evidence type="ECO:0000256" key="2">
    <source>
        <dbReference type="ARBA" id="ARBA00007448"/>
    </source>
</evidence>
<keyword evidence="6" id="KW-0067">ATP-binding</keyword>
<evidence type="ECO:0000256" key="3">
    <source>
        <dbReference type="ARBA" id="ARBA00022801"/>
    </source>
</evidence>
<name>A0AAW1MNA3_SAPOF</name>
<evidence type="ECO:0000313" key="10">
    <source>
        <dbReference type="Proteomes" id="UP001443914"/>
    </source>
</evidence>
<evidence type="ECO:0000256" key="1">
    <source>
        <dbReference type="ARBA" id="ARBA00001946"/>
    </source>
</evidence>
<feature type="domain" description="AAA+ ATPase" evidence="8">
    <location>
        <begin position="267"/>
        <end position="418"/>
    </location>
</feature>
<dbReference type="SMART" id="SM00382">
    <property type="entry name" value="AAA"/>
    <property type="match status" value="1"/>
</dbReference>
<dbReference type="InterPro" id="IPR003959">
    <property type="entry name" value="ATPase_AAA_core"/>
</dbReference>
<evidence type="ECO:0000256" key="5">
    <source>
        <dbReference type="ARBA" id="ARBA00049360"/>
    </source>
</evidence>
<dbReference type="Pfam" id="PF14363">
    <property type="entry name" value="AAA_assoc"/>
    <property type="match status" value="1"/>
</dbReference>
<dbReference type="SUPFAM" id="SSF52540">
    <property type="entry name" value="P-loop containing nucleoside triphosphate hydrolases"/>
    <property type="match status" value="1"/>
</dbReference>
<comment type="cofactor">
    <cofactor evidence="1">
        <name>Mg(2+)</name>
        <dbReference type="ChEBI" id="CHEBI:18420"/>
    </cofactor>
</comment>
<comment type="catalytic activity">
    <reaction evidence="5">
        <text>ATP + H2O = ADP + phosphate + H(+)</text>
        <dbReference type="Rhea" id="RHEA:13065"/>
        <dbReference type="ChEBI" id="CHEBI:15377"/>
        <dbReference type="ChEBI" id="CHEBI:15378"/>
        <dbReference type="ChEBI" id="CHEBI:30616"/>
        <dbReference type="ChEBI" id="CHEBI:43474"/>
        <dbReference type="ChEBI" id="CHEBI:456216"/>
    </reaction>
</comment>
<dbReference type="InterPro" id="IPR003960">
    <property type="entry name" value="ATPase_AAA_CS"/>
</dbReference>
<keyword evidence="4" id="KW-0460">Magnesium</keyword>
<protein>
    <recommendedName>
        <fullName evidence="8">AAA+ ATPase domain-containing protein</fullName>
    </recommendedName>
</protein>
<dbReference type="GO" id="GO:0005524">
    <property type="term" value="F:ATP binding"/>
    <property type="evidence" value="ECO:0007669"/>
    <property type="project" value="UniProtKB-KW"/>
</dbReference>
<dbReference type="Pfam" id="PF25568">
    <property type="entry name" value="AAA_lid_At3g28540"/>
    <property type="match status" value="1"/>
</dbReference>
<feature type="region of interest" description="Disordered" evidence="7">
    <location>
        <begin position="336"/>
        <end position="356"/>
    </location>
</feature>
<sequence>MDKTSATTTTKFIPFFPSTSSIFAAYASASATITLLQQAYYQFVPKLLHDHLSVFLHRILRRRSTTMFTLLVEEDDGVKTNPLFEALEAYLCHKVLTTSATTCLKATTDSITNSGGGAPVTLNLAQDEEFKEVVDGVEVCWRFNCIDPRKARRNYLEADTQANYDRIRFVELCFLKDHKDFVLKSYIPMVMEIADKIMNKERVLKIWTLKYCGSSYEKKAKWESVKFNHPSTFDSLALDPEIKSTIIHDLDLFLERKDFYRKVGRAWKRGYLLYGPPGTGKSSLIAAIANYLKFDVYDLQLMHILGDDMLRKLLLSTTNRSILVIEDIDCSMGLPKKRTDDEDEDDDSDDDAKSKKSNEVWNPVKISLSGLLNFIDGLWSSCGDERIIIFTTNHKDRIDPALLRPGRMDVHVHMSYLGMTALKMIASNYLDISVDSEPHRLYEQIEGMIQTINVTPAEVAEELMKSKDVDVVLDGVVALLKRKRVESETEEVEKERSKQYYGKERYISVVDDNVMGLRVIDILSNLYGR</sequence>